<dbReference type="Pfam" id="PF02893">
    <property type="entry name" value="GRAM"/>
    <property type="match status" value="1"/>
</dbReference>
<feature type="compositionally biased region" description="Pro residues" evidence="1">
    <location>
        <begin position="231"/>
        <end position="243"/>
    </location>
</feature>
<feature type="region of interest" description="Disordered" evidence="1">
    <location>
        <begin position="204"/>
        <end position="296"/>
    </location>
</feature>
<accession>A0A564YUD9</accession>
<gene>
    <name evidence="3" type="ORF">WMSIL1_LOCUS9199</name>
</gene>
<feature type="compositionally biased region" description="Polar residues" evidence="1">
    <location>
        <begin position="249"/>
        <end position="264"/>
    </location>
</feature>
<evidence type="ECO:0000313" key="3">
    <source>
        <dbReference type="EMBL" id="VUZ50184.1"/>
    </source>
</evidence>
<evidence type="ECO:0000259" key="2">
    <source>
        <dbReference type="Pfam" id="PF02893"/>
    </source>
</evidence>
<dbReference type="InterPro" id="IPR011993">
    <property type="entry name" value="PH-like_dom_sf"/>
</dbReference>
<dbReference type="InterPro" id="IPR004182">
    <property type="entry name" value="GRAM"/>
</dbReference>
<dbReference type="PANTHER" id="PTHR31606:SF1">
    <property type="entry name" value="WW DOMAIN BINDING PROTEIN 2, ISOFORM E"/>
    <property type="match status" value="1"/>
</dbReference>
<dbReference type="CDD" id="cd13214">
    <property type="entry name" value="PH-GRAM_WBP2"/>
    <property type="match status" value="1"/>
</dbReference>
<dbReference type="SUPFAM" id="SSF50729">
    <property type="entry name" value="PH domain-like"/>
    <property type="match status" value="1"/>
</dbReference>
<dbReference type="GO" id="GO:0005634">
    <property type="term" value="C:nucleus"/>
    <property type="evidence" value="ECO:0007669"/>
    <property type="project" value="TreeGrafter"/>
</dbReference>
<organism evidence="3 4">
    <name type="scientific">Hymenolepis diminuta</name>
    <name type="common">Rat tapeworm</name>
    <dbReference type="NCBI Taxonomy" id="6216"/>
    <lineage>
        <taxon>Eukaryota</taxon>
        <taxon>Metazoa</taxon>
        <taxon>Spiralia</taxon>
        <taxon>Lophotrochozoa</taxon>
        <taxon>Platyhelminthes</taxon>
        <taxon>Cestoda</taxon>
        <taxon>Eucestoda</taxon>
        <taxon>Cyclophyllidea</taxon>
        <taxon>Hymenolepididae</taxon>
        <taxon>Hymenolepis</taxon>
    </lineage>
</organism>
<dbReference type="AlphaFoldDB" id="A0A564YUD9"/>
<feature type="compositionally biased region" description="Pro residues" evidence="1">
    <location>
        <begin position="272"/>
        <end position="288"/>
    </location>
</feature>
<dbReference type="GO" id="GO:0031490">
    <property type="term" value="F:chromatin DNA binding"/>
    <property type="evidence" value="ECO:0007669"/>
    <property type="project" value="TreeGrafter"/>
</dbReference>
<sequence length="296" mass="32310">MSINTAQSQDGLGVVLYYGERLLVTYEGCKLTLTGSGNQPNGKLGGSAYLTSHRVIFLTKEEISTIKSLSMPFVFMKRVEIKQPTFGANYIEGFVRSETGQWEGEVHFKMVFNHGGAIEFGKALLELGTRASSLRKTYQMPPVPPACEIYSCPPPAYTPFVNDPYYNSFMQPHPSFSPAPSDYLYQTNAPPPYPGAVPPPYSAASAAPPPYTASESTPSFSGPQISNFAPYPVPPPNPAPYPTGYPQGPSYTPYTAANPQNVDYGNSYPPYAYYPPPQYSAEPSAPPMEPEDKKKL</sequence>
<dbReference type="PANTHER" id="PTHR31606">
    <property type="entry name" value="WW DOMAIN BINDING PROTEIN 2, ISOFORM E"/>
    <property type="match status" value="1"/>
</dbReference>
<evidence type="ECO:0000313" key="4">
    <source>
        <dbReference type="Proteomes" id="UP000321570"/>
    </source>
</evidence>
<evidence type="ECO:0000256" key="1">
    <source>
        <dbReference type="SAM" id="MobiDB-lite"/>
    </source>
</evidence>
<dbReference type="Gene3D" id="2.30.29.30">
    <property type="entry name" value="Pleckstrin-homology domain (PH domain)/Phosphotyrosine-binding domain (PTB)"/>
    <property type="match status" value="1"/>
</dbReference>
<dbReference type="GO" id="GO:0003713">
    <property type="term" value="F:transcription coactivator activity"/>
    <property type="evidence" value="ECO:0007669"/>
    <property type="project" value="InterPro"/>
</dbReference>
<reference evidence="3 4" key="1">
    <citation type="submission" date="2019-07" db="EMBL/GenBank/DDBJ databases">
        <authorList>
            <person name="Jastrzebski P J."/>
            <person name="Paukszto L."/>
            <person name="Jastrzebski P J."/>
        </authorList>
    </citation>
    <scope>NUCLEOTIDE SEQUENCE [LARGE SCALE GENOMIC DNA]</scope>
    <source>
        <strain evidence="3 4">WMS-il1</strain>
    </source>
</reference>
<protein>
    <recommendedName>
        <fullName evidence="2">GRAM domain-containing protein</fullName>
    </recommendedName>
</protein>
<dbReference type="Proteomes" id="UP000321570">
    <property type="component" value="Unassembled WGS sequence"/>
</dbReference>
<dbReference type="InterPro" id="IPR044852">
    <property type="entry name" value="WBP2-like"/>
</dbReference>
<name>A0A564YUD9_HYMDI</name>
<keyword evidence="4" id="KW-1185">Reference proteome</keyword>
<proteinExistence type="predicted"/>
<dbReference type="EMBL" id="CABIJS010000355">
    <property type="protein sequence ID" value="VUZ50184.1"/>
    <property type="molecule type" value="Genomic_DNA"/>
</dbReference>
<feature type="domain" description="GRAM" evidence="2">
    <location>
        <begin position="29"/>
        <end position="126"/>
    </location>
</feature>